<dbReference type="Proteomes" id="UP001151760">
    <property type="component" value="Unassembled WGS sequence"/>
</dbReference>
<organism evidence="1 2">
    <name type="scientific">Tanacetum coccineum</name>
    <dbReference type="NCBI Taxonomy" id="301880"/>
    <lineage>
        <taxon>Eukaryota</taxon>
        <taxon>Viridiplantae</taxon>
        <taxon>Streptophyta</taxon>
        <taxon>Embryophyta</taxon>
        <taxon>Tracheophyta</taxon>
        <taxon>Spermatophyta</taxon>
        <taxon>Magnoliopsida</taxon>
        <taxon>eudicotyledons</taxon>
        <taxon>Gunneridae</taxon>
        <taxon>Pentapetalae</taxon>
        <taxon>asterids</taxon>
        <taxon>campanulids</taxon>
        <taxon>Asterales</taxon>
        <taxon>Asteraceae</taxon>
        <taxon>Asteroideae</taxon>
        <taxon>Anthemideae</taxon>
        <taxon>Anthemidinae</taxon>
        <taxon>Tanacetum</taxon>
    </lineage>
</organism>
<comment type="caution">
    <text evidence="1">The sequence shown here is derived from an EMBL/GenBank/DDBJ whole genome shotgun (WGS) entry which is preliminary data.</text>
</comment>
<evidence type="ECO:0000313" key="1">
    <source>
        <dbReference type="EMBL" id="GJS97750.1"/>
    </source>
</evidence>
<reference evidence="1" key="2">
    <citation type="submission" date="2022-01" db="EMBL/GenBank/DDBJ databases">
        <authorList>
            <person name="Yamashiro T."/>
            <person name="Shiraishi A."/>
            <person name="Satake H."/>
            <person name="Nakayama K."/>
        </authorList>
    </citation>
    <scope>NUCLEOTIDE SEQUENCE</scope>
</reference>
<evidence type="ECO:0000313" key="2">
    <source>
        <dbReference type="Proteomes" id="UP001151760"/>
    </source>
</evidence>
<reference evidence="1" key="1">
    <citation type="journal article" date="2022" name="Int. J. Mol. Sci.">
        <title>Draft Genome of Tanacetum Coccineum: Genomic Comparison of Closely Related Tanacetum-Family Plants.</title>
        <authorList>
            <person name="Yamashiro T."/>
            <person name="Shiraishi A."/>
            <person name="Nakayama K."/>
            <person name="Satake H."/>
        </authorList>
    </citation>
    <scope>NUCLEOTIDE SEQUENCE</scope>
</reference>
<name>A0ABQ5A9E1_9ASTR</name>
<gene>
    <name evidence="1" type="ORF">Tco_0804718</name>
</gene>
<protein>
    <submittedName>
        <fullName evidence="1">Uncharacterized protein</fullName>
    </submittedName>
</protein>
<dbReference type="EMBL" id="BQNB010011988">
    <property type="protein sequence ID" value="GJS97750.1"/>
    <property type="molecule type" value="Genomic_DNA"/>
</dbReference>
<sequence>MHSCFISQRYAFNMIDDITRVSKPSLDSDELFTNKKIVDIVRVRHHEVYGHEQIDEVIVKRNNDKFYSYAKPDFKYQNKNDIEDMYYICLRRRNDTPEYKQQSTLIQVLLIFIKSCVIWENELGMESYQIKINLTAPTTTNPGIEKDPLYYIIDVSFVGIVYENNKKKKRAMDNDELHKFSDATLRRVLRKVSVINMETKHGIVKIFLSDKDKELTALLEEEIEERLKYHLHIRIWEILVNGRQRTNYVIRPG</sequence>
<proteinExistence type="predicted"/>
<accession>A0ABQ5A9E1</accession>
<keyword evidence="2" id="KW-1185">Reference proteome</keyword>